<comment type="caution">
    <text evidence="4">The sequence shown here is derived from an EMBL/GenBank/DDBJ whole genome shotgun (WGS) entry which is preliminary data.</text>
</comment>
<dbReference type="PANTHER" id="PTHR34039:SF1">
    <property type="entry name" value="UPF0102 PROTEIN YRAN"/>
    <property type="match status" value="1"/>
</dbReference>
<dbReference type="PANTHER" id="PTHR34039">
    <property type="entry name" value="UPF0102 PROTEIN YRAN"/>
    <property type="match status" value="1"/>
</dbReference>
<evidence type="ECO:0000256" key="2">
    <source>
        <dbReference type="HAMAP-Rule" id="MF_00048"/>
    </source>
</evidence>
<protein>
    <recommendedName>
        <fullName evidence="2">UPF0102 protein GCM10009688_05560</fullName>
    </recommendedName>
</protein>
<dbReference type="HAMAP" id="MF_00048">
    <property type="entry name" value="UPF0102"/>
    <property type="match status" value="1"/>
</dbReference>
<dbReference type="NCBIfam" id="NF009150">
    <property type="entry name" value="PRK12497.1-3"/>
    <property type="match status" value="1"/>
</dbReference>
<dbReference type="Gene3D" id="3.40.1350.10">
    <property type="match status" value="1"/>
</dbReference>
<dbReference type="InterPro" id="IPR003509">
    <property type="entry name" value="UPF0102_YraN-like"/>
</dbReference>
<dbReference type="EMBL" id="BAAALV010000001">
    <property type="protein sequence ID" value="GAA1904336.1"/>
    <property type="molecule type" value="Genomic_DNA"/>
</dbReference>
<gene>
    <name evidence="4" type="ORF">GCM10009688_05560</name>
</gene>
<organism evidence="4 5">
    <name type="scientific">Arthrobacter gandavensis</name>
    <dbReference type="NCBI Taxonomy" id="169960"/>
    <lineage>
        <taxon>Bacteria</taxon>
        <taxon>Bacillati</taxon>
        <taxon>Actinomycetota</taxon>
        <taxon>Actinomycetes</taxon>
        <taxon>Micrococcales</taxon>
        <taxon>Micrococcaceae</taxon>
        <taxon>Arthrobacter</taxon>
    </lineage>
</organism>
<dbReference type="CDD" id="cd20736">
    <property type="entry name" value="PoNe_Nuclease"/>
    <property type="match status" value="1"/>
</dbReference>
<dbReference type="Pfam" id="PF02021">
    <property type="entry name" value="UPF0102"/>
    <property type="match status" value="1"/>
</dbReference>
<name>A0ABP5A7B8_9MICC</name>
<reference evidence="5" key="1">
    <citation type="journal article" date="2019" name="Int. J. Syst. Evol. Microbiol.">
        <title>The Global Catalogue of Microorganisms (GCM) 10K type strain sequencing project: providing services to taxonomists for standard genome sequencing and annotation.</title>
        <authorList>
            <consortium name="The Broad Institute Genomics Platform"/>
            <consortium name="The Broad Institute Genome Sequencing Center for Infectious Disease"/>
            <person name="Wu L."/>
            <person name="Ma J."/>
        </authorList>
    </citation>
    <scope>NUCLEOTIDE SEQUENCE [LARGE SCALE GENOMIC DNA]</scope>
    <source>
        <strain evidence="5">JCM 13316</strain>
    </source>
</reference>
<comment type="similarity">
    <text evidence="1 2">Belongs to the UPF0102 family.</text>
</comment>
<evidence type="ECO:0000256" key="1">
    <source>
        <dbReference type="ARBA" id="ARBA00006738"/>
    </source>
</evidence>
<dbReference type="InterPro" id="IPR011856">
    <property type="entry name" value="tRNA_endonuc-like_dom_sf"/>
</dbReference>
<evidence type="ECO:0000313" key="5">
    <source>
        <dbReference type="Proteomes" id="UP001500784"/>
    </source>
</evidence>
<dbReference type="SUPFAM" id="SSF52980">
    <property type="entry name" value="Restriction endonuclease-like"/>
    <property type="match status" value="1"/>
</dbReference>
<evidence type="ECO:0000256" key="3">
    <source>
        <dbReference type="SAM" id="MobiDB-lite"/>
    </source>
</evidence>
<feature type="region of interest" description="Disordered" evidence="3">
    <location>
        <begin position="1"/>
        <end position="21"/>
    </location>
</feature>
<dbReference type="NCBIfam" id="NF009154">
    <property type="entry name" value="PRK12497.3-3"/>
    <property type="match status" value="1"/>
</dbReference>
<sequence length="140" mass="15110">MLSTQVVSPAGRGPGAAQTQGMKAKDLLGRTGEELAAQYLSAAGYDVIERNWRCPQGEIDLVARDGTTLVIAEVKTRSSLDYGHPFEAVSAAKLSRLYLLAAAWMREHSAGQRNWRVDAVSVLLPGTDQPPVIEHLKGIL</sequence>
<proteinExistence type="inferred from homology"/>
<dbReference type="InterPro" id="IPR011335">
    <property type="entry name" value="Restrct_endonuc-II-like"/>
</dbReference>
<dbReference type="Proteomes" id="UP001500784">
    <property type="component" value="Unassembled WGS sequence"/>
</dbReference>
<keyword evidence="5" id="KW-1185">Reference proteome</keyword>
<evidence type="ECO:0000313" key="4">
    <source>
        <dbReference type="EMBL" id="GAA1904336.1"/>
    </source>
</evidence>
<accession>A0ABP5A7B8</accession>